<feature type="transmembrane region" description="Helical" evidence="9">
    <location>
        <begin position="70"/>
        <end position="90"/>
    </location>
</feature>
<evidence type="ECO:0000256" key="9">
    <source>
        <dbReference type="SAM" id="Phobius"/>
    </source>
</evidence>
<keyword evidence="6 9" id="KW-1133">Transmembrane helix</keyword>
<evidence type="ECO:0008006" key="12">
    <source>
        <dbReference type="Google" id="ProtNLM"/>
    </source>
</evidence>
<evidence type="ECO:0000256" key="1">
    <source>
        <dbReference type="ARBA" id="ARBA00004651"/>
    </source>
</evidence>
<feature type="transmembrane region" description="Helical" evidence="9">
    <location>
        <begin position="37"/>
        <end position="58"/>
    </location>
</feature>
<keyword evidence="3" id="KW-0813">Transport</keyword>
<comment type="similarity">
    <text evidence="2">Belongs to the TrkH potassium transport family.</text>
</comment>
<gene>
    <name evidence="10" type="ORF">MMH89_04675</name>
</gene>
<dbReference type="PANTHER" id="PTHR32024:SF2">
    <property type="entry name" value="TRK SYSTEM POTASSIUM UPTAKE PROTEIN TRKG-RELATED"/>
    <property type="match status" value="1"/>
</dbReference>
<organism evidence="10 11">
    <name type="scientific">Candidatus Comchoanobacter bicostacola</name>
    <dbReference type="NCBI Taxonomy" id="2919598"/>
    <lineage>
        <taxon>Bacteria</taxon>
        <taxon>Pseudomonadati</taxon>
        <taxon>Pseudomonadota</taxon>
        <taxon>Gammaproteobacteria</taxon>
        <taxon>Candidatus Comchoanobacterales</taxon>
        <taxon>Candidatus Comchoanobacteraceae</taxon>
        <taxon>Candidatus Comchoanobacter</taxon>
    </lineage>
</organism>
<reference evidence="10 11" key="1">
    <citation type="journal article" date="2022" name="Nat. Microbiol.">
        <title>The microbiome of a bacterivorous marine choanoflagellate contains a resource-demanding obligate bacterial associate.</title>
        <authorList>
            <person name="Needham D.M."/>
            <person name="Poirier C."/>
            <person name="Bachy C."/>
            <person name="George E.E."/>
            <person name="Wilken S."/>
            <person name="Yung C.C.M."/>
            <person name="Limardo A.J."/>
            <person name="Morando M."/>
            <person name="Sudek L."/>
            <person name="Malmstrom R.R."/>
            <person name="Keeling P.J."/>
            <person name="Santoro A.E."/>
            <person name="Worden A.Z."/>
        </authorList>
    </citation>
    <scope>NUCLEOTIDE SEQUENCE [LARGE SCALE GENOMIC DNA]</scope>
    <source>
        <strain evidence="10 11">Comchoano-1</strain>
    </source>
</reference>
<feature type="transmembrane region" description="Helical" evidence="9">
    <location>
        <begin position="383"/>
        <end position="401"/>
    </location>
</feature>
<dbReference type="PANTHER" id="PTHR32024">
    <property type="entry name" value="TRK SYSTEM POTASSIUM UPTAKE PROTEIN TRKG-RELATED"/>
    <property type="match status" value="1"/>
</dbReference>
<feature type="transmembrane region" description="Helical" evidence="9">
    <location>
        <begin position="440"/>
        <end position="461"/>
    </location>
</feature>
<comment type="subcellular location">
    <subcellularLocation>
        <location evidence="1">Cell membrane</location>
        <topology evidence="1">Multi-pass membrane protein</topology>
    </subcellularLocation>
</comment>
<evidence type="ECO:0000256" key="8">
    <source>
        <dbReference type="ARBA" id="ARBA00023136"/>
    </source>
</evidence>
<protein>
    <recommendedName>
        <fullName evidence="12">Trk system potassium uptake protein TrkG</fullName>
    </recommendedName>
</protein>
<feature type="transmembrane region" description="Helical" evidence="9">
    <location>
        <begin position="269"/>
        <end position="286"/>
    </location>
</feature>
<feature type="transmembrane region" description="Helical" evidence="9">
    <location>
        <begin position="183"/>
        <end position="205"/>
    </location>
</feature>
<keyword evidence="7" id="KW-0406">Ion transport</keyword>
<evidence type="ECO:0000313" key="11">
    <source>
        <dbReference type="Proteomes" id="UP001055955"/>
    </source>
</evidence>
<dbReference type="EMBL" id="CP092900">
    <property type="protein sequence ID" value="UTC24512.1"/>
    <property type="molecule type" value="Genomic_DNA"/>
</dbReference>
<accession>A0ABY5DKJ4</accession>
<dbReference type="Proteomes" id="UP001055955">
    <property type="component" value="Chromosome"/>
</dbReference>
<evidence type="ECO:0000256" key="5">
    <source>
        <dbReference type="ARBA" id="ARBA00022692"/>
    </source>
</evidence>
<evidence type="ECO:0000256" key="2">
    <source>
        <dbReference type="ARBA" id="ARBA00009137"/>
    </source>
</evidence>
<feature type="transmembrane region" description="Helical" evidence="9">
    <location>
        <begin position="131"/>
        <end position="150"/>
    </location>
</feature>
<dbReference type="Pfam" id="PF02386">
    <property type="entry name" value="TrkH"/>
    <property type="match status" value="2"/>
</dbReference>
<evidence type="ECO:0000313" key="10">
    <source>
        <dbReference type="EMBL" id="UTC24512.1"/>
    </source>
</evidence>
<keyword evidence="11" id="KW-1185">Reference proteome</keyword>
<keyword evidence="8 9" id="KW-0472">Membrane</keyword>
<feature type="transmembrane region" description="Helical" evidence="9">
    <location>
        <begin position="318"/>
        <end position="340"/>
    </location>
</feature>
<proteinExistence type="inferred from homology"/>
<name>A0ABY5DKJ4_9GAMM</name>
<evidence type="ECO:0000256" key="7">
    <source>
        <dbReference type="ARBA" id="ARBA00023065"/>
    </source>
</evidence>
<feature type="transmembrane region" description="Helical" evidence="9">
    <location>
        <begin position="237"/>
        <end position="257"/>
    </location>
</feature>
<keyword evidence="5 9" id="KW-0812">Transmembrane</keyword>
<evidence type="ECO:0000256" key="4">
    <source>
        <dbReference type="ARBA" id="ARBA00022475"/>
    </source>
</evidence>
<evidence type="ECO:0000256" key="6">
    <source>
        <dbReference type="ARBA" id="ARBA00022989"/>
    </source>
</evidence>
<feature type="transmembrane region" description="Helical" evidence="9">
    <location>
        <begin position="12"/>
        <end position="31"/>
    </location>
</feature>
<keyword evidence="4" id="KW-1003">Cell membrane</keyword>
<dbReference type="InterPro" id="IPR003445">
    <property type="entry name" value="Cat_transpt"/>
</dbReference>
<dbReference type="RefSeq" id="WP_258568296.1">
    <property type="nucleotide sequence ID" value="NZ_CP092900.1"/>
</dbReference>
<evidence type="ECO:0000256" key="3">
    <source>
        <dbReference type="ARBA" id="ARBA00022448"/>
    </source>
</evidence>
<sequence>MSLKSAAHEVFKILTYYLYTLLLPMFVALLFQEYQVAMVFSLVFVLGMVVCRGFSWLFSGYTCSKQAAFLVLLGSWIGVVLLSLIPWYAIFPIAIDVAIFESVSALTTTGVDLIGLDQSWPASMLFFRQQLTWVGGVGVVVLAVSLLSLYDQSIYSHYLTDYGLDLRQLGFAQRVSKLAQRMLLVYFILTALCVLSFVVAGLGWWHALLESFAIVSTGGFSLKPVIPTLYESSGQQWVAIVFMLAGSTGLLLYEFLIRRMWHRLARTEVQYLFYMLMVGVVYISVLQPSQSMGSVMFMVVSSMSTTGLVPVSNILPDGAFVLMLIYGIIGGSVGSTAGGLKLYRFHVVLQGIYLLLNTAREPDQVATVFVDGRAYGVKHINQIFSYVGLFFATALAGIILLSLSGAGLAESGLMVLSMITNVGAFIPQNSFFGLSVFQNLVLALIMLLGRVELVAVCVLFLPQYWKRITRG</sequence>